<feature type="region of interest" description="Disordered" evidence="14">
    <location>
        <begin position="2688"/>
        <end position="2780"/>
    </location>
</feature>
<keyword evidence="8" id="KW-0175">Coiled coil</keyword>
<feature type="compositionally biased region" description="Low complexity" evidence="14">
    <location>
        <begin position="44"/>
        <end position="75"/>
    </location>
</feature>
<evidence type="ECO:0000256" key="1">
    <source>
        <dbReference type="ARBA" id="ARBA00004496"/>
    </source>
</evidence>
<dbReference type="InterPro" id="IPR002404">
    <property type="entry name" value="IRS_PTB"/>
</dbReference>
<feature type="compositionally biased region" description="Basic residues" evidence="14">
    <location>
        <begin position="1564"/>
        <end position="1573"/>
    </location>
</feature>
<comment type="similarity">
    <text evidence="2 13">Belongs to the TRAFAC class myosin-kinesin ATPase superfamily. Myosin family.</text>
</comment>
<feature type="binding site" evidence="13">
    <location>
        <begin position="383"/>
        <end position="390"/>
    </location>
    <ligand>
        <name>ATP</name>
        <dbReference type="ChEBI" id="CHEBI:30616"/>
    </ligand>
</feature>
<feature type="compositionally biased region" description="Basic and acidic residues" evidence="14">
    <location>
        <begin position="1713"/>
        <end position="1722"/>
    </location>
</feature>
<evidence type="ECO:0000259" key="15">
    <source>
        <dbReference type="PROSITE" id="PS50002"/>
    </source>
</evidence>
<feature type="compositionally biased region" description="Low complexity" evidence="14">
    <location>
        <begin position="2741"/>
        <end position="2759"/>
    </location>
</feature>
<dbReference type="InterPro" id="IPR038185">
    <property type="entry name" value="MyTH4_dom_sf"/>
</dbReference>
<dbReference type="InterPro" id="IPR051567">
    <property type="entry name" value="Unconventional_Myosin_ATPase"/>
</dbReference>
<feature type="compositionally biased region" description="Basic and acidic residues" evidence="14">
    <location>
        <begin position="1664"/>
        <end position="1677"/>
    </location>
</feature>
<evidence type="ECO:0000256" key="2">
    <source>
        <dbReference type="ARBA" id="ARBA00008314"/>
    </source>
</evidence>
<sequence>MKTISVDPHSTTDSIGTGPEDAASVSSLSVRSASSGSLLALGDLALDGNRSEETSSLSTPTTLEMSVDPSPSGVVDSRKSGAKRYPSFRDMFMKQISRGRRLSSVSSTPDADRSLDQSTSSSTSKIKKKRKNKKKDKMNTTGCAGWLEKKKKRKHSSGETNGGSFSSSVESSNGSSDQPPPLVTPQEVEEKEIDEEFDENENDDDEQQQTITYFTSGSVRGGTYTKCPADWTYQDDSIDSLHLSSPLVIPIAPLAHLALNVLINDPQTFTLTNLSSLRRREDLGKGGVEDMISISDLNEASLLWNLKIRYDGQHIYSYTGNILVSVNPYKMFDIYGLDMVKKYENQILGTLPPHLFAIGSAAYDRMTSRDKPGGEPQVVIISGESGAGKTEATKLIMQYLAAVNNSKIPGGAASRSSSSLVTEQILEASPLLESFGNATTVRNDNSSRFGKYTQIFFRNGAIAGAKITEYLLEKSRIVTHAADERNYHVFYELLKGLRAEEKERYGLTAADNYFYLNQGGHCESATKHDGQDFKTLLSAMQILGFNAEEQDVIFRILASVLHLGNVFFHRKALKHGQEGVEMGSDAEVRWVSHLLQLRTDGIVAALTTKTTEARNEKLHTPLNIDQALDARDAIAKALYSSLFGWLVNRVNSIVNKGERSTSINILDIFGFEDFPENSFEQLCINYANENLQFYFNKHIFKLEQQEYAKERIEWQTITFTDNQPVISLIAKKPIGVLHLLDDESNFPKATDGSFLEKCHYNHALNELYFRPRMSSMEFGIKHYAGQVWYNADGFLDKNRDTLRPDVVDLLISSRIQMLSRMFQDMKKAHESSKMLNRGDGRFVTMKPRTATVAARFHDSLQALLESMSKCNPWFVRCLKPNREKLPMSFDLPVVLEQLRYTGMLETIRIRKNGYPVRMKFHHFIERYRCLLTRRERRNLARSPNPPGPDICRIVLDRHAQSDQFQLGTSKVFMREALEQQIERKRLDQMREAAVKIQRAVRTYQLRKDFLTQRRSVVVIQAWVRRHQARKRFNTIRRGVVLAQAQFRATRQRRLYKELREELQRREEERVTTREFNIKQQQQHQQLQQQIQHNLQQQQQQPNPRAVANEMDREAKAMAGFNHLEIPAELAFIYSKLDDWQPIHSERNVVKVVGAVPSSERERELPDDLDHHAFTKFTSIYFKSHLWGSKRDPIQTPLLPKNSEADTADSLAIFKLILRFANGPKAVSLNGNQAQWKRELALGNYIVHKGIVREQLRDEIYCQICNQTWRNEDPEAVARCWYLMANCLSAFPPSPVLYKYLLKYVSDHAYDGYRAICQQKLMQSYALDPPLARAYPPTVMEWKANRKCVNMALETRYPDDESRHAGVESWSTAENVASLLMRARGLEGSESEGWTVSMAQADEFFDLNGQDFVLDVVAELETPPAFPIHKGGHFLNSRNENESPYAYGPSRTPNGMSPSRNGHRNSNRQGRAHSSYAVHRDEPGRRSAAVGGGGKRFVKSEQNRSQAKMSRSLDNLLHVESGNESEVTTRMGLSRSRLNDRYRSMDKLKASNKSLLVQRSESHRHSGSGHHHPRPATAGGEAEWSKLGLSSSALNSRYFSQQNLKAGVRATDSDSSEPDEKPRRKKSSSSRSNGHSPSKRKGGRTSEERTDGGDSDTAGDNASDLEVRRQPAKTEEYYNGRNNGRFIKAQPPQGNGKKTKGAVHSSRAYIETRNASESKEHLAKSSAMSDTSETVSLTSHVRRVRVPSQSSDVDQYLDDLFMPVLDGNIDEYSDARSLAASIKGGSRKLKEPADVTDFMDSLIADIRPDEDLQGADQVDSLAASIQGGGKGLKDQSYSSPSRETPFQPIGINIGTPQQSLGLMSPSPLLMPGFFGAYAGLPFPMPDPGLKYFNEIASVQQQQSSSVQPFSFPYTTSSPLPYFQMPSGFPSMGAPNTSNNVGPTSGMDHAMQQNLSRAFLQSAVAQNMQIQQQLMAQNQALQQLLNTPALLHPSPLPPSTVTSTPLIMTVSPTSPVLMHVSSTTATARTDAAKRRPVKKETGDDEDNEQGGSRTVDIHDDSDLWRIEGPSTVLARSGSRGQGDQVPAPILPKSRRESGLPVLESRQSFSRAQGAPPPPPPPLPPEPIFGDPNASHHLMDTYGRAKTVRIGKWRWPPARSDDDPAVPQLTGSFLEFKMQQNQRRRSSENAQPYEGVEWDSFDMESEDLKPEEEIQDSSNPLSIFKGRERSVSPVRQLRDVKASPGSIGKLKISSEMRAKLELVTIAHQATSKPSGNEKTVELNGRNETGGVRKLEDNRRLMLQQQLSGRKWDSVEEVERITRRASCEDRSDLIKAVHQRPPADQVDRARRSSDMSSSNTRSSQFETAQRSSSPPTTYYSMQESNGVSLSNGLEPRLLASFPYEDQRKSSIDDELATRALESIHTKLYGPLNAPFFTYNNVPWTLHVRKELFSPSENALVHPLGLHLIFCQVVQDTYNDACLRISRDDRAKMQQMLENYGITPENATNGHHKITLKRNVVEMAKEWPLYFARLYPVSGTRQHADVQFLAVSHSGVRLVKRQQIGQLESLHVLQSFGFSDILNVTTPRSSALQITLRTGGPFQFYTQRATLIRDLVHRFANEAEKEPLEYVKAVANYVTRESTLLSFHKGDVIQVVRDEQYVDKGWMFGKLDGRVGIFPADYVEPMSRIEARKISASSSRHTNQQRTAQRRTAITESERSDSEWLYRTNSSGSESCSSSAATHLEQLNNNNSNNTNLGNSNGQTPVAGPAHTSYGMKGEGGGDEKEIVLRDDKRELQGLRKNLEKRVFAAPKIPVPVERRRQRTQKPGDENRVPAVPAINSLPLEQITDQQIVDIAIDSPVQTINDESLTVAHSVTVSERIKTCEQQQQQQPAEWPKQPKKVHNQCGFFRQILSEEEVIYDMPNHYKASPEPLPVEEAIYTEPSLHSVCSTLTSFGERRPMFGILPSSGDDDIGESSHYADPFERCGSLLEHNYEEMDFDEDIYQQHPFTSQQPIDSNDNTESGFSDGSKSSRPGGYFSSDSDASTTIPPGLARSRAAMFESIAQANQRVIHPHPGSQRLVQALGPQLALYSMNSLPPPEIFQSIKMKSKSCPPSLNAINWSMDVCVENDGFFMEFANQRIALPEPDSPTSCSSLQSSSDASSGETELTDRSKSSRKVSFVLGPVRSTSTHLLCHKFPAGQDDPAPLVTHKGKSISSSSTSTSSSAAVNLARFFKQTLTVIGRCGGEGQISDNESLISHPPDDLLSQSDLEMFCKSNGEKRLRKDSGTDMTPPDASLYGSTLDIDDIDEALTILEVKAKAKSRHASSNKQTETIADICSDDCSSSSDGSDMDSSSCSSGSSCESSCNLTDCTSWTNDCCSESLTSSDDDYRGGAISPGPLHDTSLDMTSSDNSRLDDPGSPTQPNDGKHSLLQFALYHFRQSPEKFEMLRHDDVNTLRSGAGDKSEKKKSKNKKSKDRPESVAGADWTWKEQVDLVKFTKSPIQASLLQLDSNELNKLALEGFLSIMKYMGDYPMAKGQSEVDSVYTILMNCHKHEALRDETYCQVMKQTTNNKSSRPDSCQRGWRLFSITAAYFSCSEVLKPYLFKYLETAAYDKRRAYHGTAMVCLQNLRKTLRYGGRKNVPSIEEITAITAGRNSKRQMYRLPGGTERVINTKSTSVVQDIIEEICGVINVRSEQEMEEYSLYCIVEGDTFTMPLAREEYILDVTTELQKNQQVYYLIFCRSVWHYPMRLDNALYIEIVFNQIAPDYLEGLLLVMPGEQISQDCVYDIAKVAALLHRAADLDHMPTMKETKYLLPKPALSVRDIKPPQWVNLVQSSWKEVEHFKPSQAKAQVLEVLEKWSLFGSSFFAVRRDADPAERSEHILALNRNGVHFLDVITHETLMHYPYSEVISTRKVKSEEGPLFLDMKCGNLMQQRVTRIQTDQAHEISRLIRQYITIQQRIQQQNVKEESNLASR</sequence>
<dbReference type="Proteomes" id="UP000789390">
    <property type="component" value="Unassembled WGS sequence"/>
</dbReference>
<dbReference type="InterPro" id="IPR041795">
    <property type="entry name" value="MyoXV_FERM_C"/>
</dbReference>
<feature type="compositionally biased region" description="Basic and acidic residues" evidence="14">
    <location>
        <begin position="2028"/>
        <end position="2039"/>
    </location>
</feature>
<evidence type="ECO:0000259" key="16">
    <source>
        <dbReference type="PROSITE" id="PS50057"/>
    </source>
</evidence>
<dbReference type="PROSITE" id="PS51456">
    <property type="entry name" value="MYOSIN_MOTOR"/>
    <property type="match status" value="1"/>
</dbReference>
<dbReference type="PROSITE" id="PS50096">
    <property type="entry name" value="IQ"/>
    <property type="match status" value="3"/>
</dbReference>
<dbReference type="PANTHER" id="PTHR22692">
    <property type="entry name" value="MYOSIN VII, XV"/>
    <property type="match status" value="1"/>
</dbReference>
<keyword evidence="6 13" id="KW-0547">Nucleotide-binding</keyword>
<dbReference type="FunFam" id="1.20.58.530:FF:000005">
    <property type="entry name" value="unconventional myosin-IXa isoform X1"/>
    <property type="match status" value="1"/>
</dbReference>
<dbReference type="OrthoDB" id="8182952at2759"/>
<keyword evidence="11 13" id="KW-0009">Actin-binding</keyword>
<feature type="region of interest" description="Disordered" evidence="14">
    <location>
        <begin position="3384"/>
        <end position="3422"/>
    </location>
</feature>
<evidence type="ECO:0000256" key="10">
    <source>
        <dbReference type="ARBA" id="ARBA00023175"/>
    </source>
</evidence>
<evidence type="ECO:0008006" key="21">
    <source>
        <dbReference type="Google" id="ProtNLM"/>
    </source>
</evidence>
<feature type="domain" description="MyTH4" evidence="17">
    <location>
        <begin position="3493"/>
        <end position="3648"/>
    </location>
</feature>
<evidence type="ECO:0000256" key="12">
    <source>
        <dbReference type="PROSITE-ProRule" id="PRU00192"/>
    </source>
</evidence>
<dbReference type="PROSITE" id="PS50057">
    <property type="entry name" value="FERM_3"/>
    <property type="match status" value="1"/>
</dbReference>
<dbReference type="GO" id="GO:0009888">
    <property type="term" value="P:tissue development"/>
    <property type="evidence" value="ECO:0007669"/>
    <property type="project" value="UniProtKB-ARBA"/>
</dbReference>
<dbReference type="Pfam" id="PF00784">
    <property type="entry name" value="MyTH4"/>
    <property type="match status" value="2"/>
</dbReference>
<keyword evidence="3 12" id="KW-0728">SH3 domain</keyword>
<feature type="region of interest" description="Actin-binding" evidence="13">
    <location>
        <begin position="860"/>
        <end position="882"/>
    </location>
</feature>
<feature type="domain" description="MyTH4" evidence="17">
    <location>
        <begin position="1188"/>
        <end position="1345"/>
    </location>
</feature>
<dbReference type="CDD" id="cd13201">
    <property type="entry name" value="FERM_C_MyoXV"/>
    <property type="match status" value="1"/>
</dbReference>
<feature type="region of interest" description="Disordered" evidence="14">
    <location>
        <begin position="3451"/>
        <end position="3478"/>
    </location>
</feature>
<dbReference type="SMART" id="SM00015">
    <property type="entry name" value="IQ"/>
    <property type="match status" value="3"/>
</dbReference>
<dbReference type="InterPro" id="IPR011993">
    <property type="entry name" value="PH-like_dom_sf"/>
</dbReference>
<evidence type="ECO:0000313" key="20">
    <source>
        <dbReference type="Proteomes" id="UP000789390"/>
    </source>
</evidence>
<feature type="region of interest" description="Disordered" evidence="14">
    <location>
        <begin position="2175"/>
        <end position="2194"/>
    </location>
</feature>
<dbReference type="Gene3D" id="3.40.850.10">
    <property type="entry name" value="Kinesin motor domain"/>
    <property type="match status" value="1"/>
</dbReference>
<accession>A0A8J2WK62</accession>
<dbReference type="Pfam" id="PF00612">
    <property type="entry name" value="IQ"/>
    <property type="match status" value="2"/>
</dbReference>
<feature type="compositionally biased region" description="Basic and acidic residues" evidence="14">
    <location>
        <begin position="3451"/>
        <end position="3461"/>
    </location>
</feature>
<dbReference type="GO" id="GO:0003779">
    <property type="term" value="F:actin binding"/>
    <property type="evidence" value="ECO:0007669"/>
    <property type="project" value="UniProtKB-KW"/>
</dbReference>
<dbReference type="SMART" id="SM00139">
    <property type="entry name" value="MyTH4"/>
    <property type="match status" value="2"/>
</dbReference>
<dbReference type="Gene3D" id="2.30.29.30">
    <property type="entry name" value="Pleckstrin-homology domain (PH domain)/Phosphotyrosine-binding domain (PTB)"/>
    <property type="match status" value="2"/>
</dbReference>
<dbReference type="EMBL" id="CAKKLH010000068">
    <property type="protein sequence ID" value="CAH0101794.1"/>
    <property type="molecule type" value="Genomic_DNA"/>
</dbReference>
<dbReference type="GO" id="GO:0071944">
    <property type="term" value="C:cell periphery"/>
    <property type="evidence" value="ECO:0007669"/>
    <property type="project" value="UniProtKB-ARBA"/>
</dbReference>
<feature type="region of interest" description="Disordered" evidence="14">
    <location>
        <begin position="1069"/>
        <end position="1107"/>
    </location>
</feature>
<dbReference type="Pfam" id="PF26570">
    <property type="entry name" value="MYO15"/>
    <property type="match status" value="1"/>
</dbReference>
<feature type="region of interest" description="Disordered" evidence="14">
    <location>
        <begin position="1548"/>
        <end position="1582"/>
    </location>
</feature>
<protein>
    <recommendedName>
        <fullName evidence="21">Unconventional myosin-XV</fullName>
    </recommendedName>
</protein>
<dbReference type="Gene3D" id="1.10.10.820">
    <property type="match status" value="1"/>
</dbReference>
<dbReference type="GO" id="GO:0048731">
    <property type="term" value="P:system development"/>
    <property type="evidence" value="ECO:0007669"/>
    <property type="project" value="UniProtKB-ARBA"/>
</dbReference>
<gene>
    <name evidence="19" type="ORF">DGAL_LOCUS4145</name>
</gene>
<feature type="region of interest" description="Disordered" evidence="14">
    <location>
        <begin position="1426"/>
        <end position="1532"/>
    </location>
</feature>
<feature type="domain" description="FERM" evidence="16">
    <location>
        <begin position="3653"/>
        <end position="3960"/>
    </location>
</feature>
<evidence type="ECO:0000256" key="7">
    <source>
        <dbReference type="ARBA" id="ARBA00022840"/>
    </source>
</evidence>
<dbReference type="CDD" id="cd14473">
    <property type="entry name" value="FERM_B-lobe"/>
    <property type="match status" value="1"/>
</dbReference>
<dbReference type="GO" id="GO:0009887">
    <property type="term" value="P:animal organ morphogenesis"/>
    <property type="evidence" value="ECO:0007669"/>
    <property type="project" value="UniProtKB-ARBA"/>
</dbReference>
<evidence type="ECO:0000256" key="6">
    <source>
        <dbReference type="ARBA" id="ARBA00022741"/>
    </source>
</evidence>
<evidence type="ECO:0000256" key="14">
    <source>
        <dbReference type="SAM" id="MobiDB-lite"/>
    </source>
</evidence>
<dbReference type="Pfam" id="PF02174">
    <property type="entry name" value="IRS"/>
    <property type="match status" value="1"/>
</dbReference>
<evidence type="ECO:0000259" key="17">
    <source>
        <dbReference type="PROSITE" id="PS51016"/>
    </source>
</evidence>
<dbReference type="InterPro" id="IPR000299">
    <property type="entry name" value="FERM_domain"/>
</dbReference>
<dbReference type="InterPro" id="IPR000048">
    <property type="entry name" value="IQ_motif_EF-hand-BS"/>
</dbReference>
<feature type="compositionally biased region" description="Low complexity" evidence="14">
    <location>
        <begin position="3143"/>
        <end position="3158"/>
    </location>
</feature>
<feature type="compositionally biased region" description="Polar residues" evidence="14">
    <location>
        <begin position="3034"/>
        <end position="3043"/>
    </location>
</feature>
<feature type="compositionally biased region" description="Polar residues" evidence="14">
    <location>
        <begin position="1502"/>
        <end position="1512"/>
    </location>
</feature>
<dbReference type="SUPFAM" id="SSF50729">
    <property type="entry name" value="PH domain-like"/>
    <property type="match status" value="1"/>
</dbReference>
<dbReference type="GO" id="GO:0003774">
    <property type="term" value="F:cytoskeletal motor activity"/>
    <property type="evidence" value="ECO:0007669"/>
    <property type="project" value="UniProtKB-UniRule"/>
</dbReference>
<dbReference type="Gene3D" id="6.20.240.20">
    <property type="match status" value="1"/>
</dbReference>
<feature type="region of interest" description="Disordered" evidence="14">
    <location>
        <begin position="2020"/>
        <end position="2134"/>
    </location>
</feature>
<dbReference type="SMART" id="SM00242">
    <property type="entry name" value="MYSc"/>
    <property type="match status" value="1"/>
</dbReference>
<dbReference type="Gene3D" id="1.20.5.190">
    <property type="match status" value="1"/>
</dbReference>
<dbReference type="SUPFAM" id="SSF50044">
    <property type="entry name" value="SH3-domain"/>
    <property type="match status" value="1"/>
</dbReference>
<dbReference type="GO" id="GO:0120025">
    <property type="term" value="C:plasma membrane bounded cell projection"/>
    <property type="evidence" value="ECO:0007669"/>
    <property type="project" value="UniProtKB-ARBA"/>
</dbReference>
<feature type="region of interest" description="Disordered" evidence="14">
    <location>
        <begin position="3140"/>
        <end position="3170"/>
    </location>
</feature>
<dbReference type="FunFam" id="1.10.10.820:FF:000001">
    <property type="entry name" value="Myosin heavy chain"/>
    <property type="match status" value="1"/>
</dbReference>
<dbReference type="InterPro" id="IPR019748">
    <property type="entry name" value="FERM_central"/>
</dbReference>
<organism evidence="19 20">
    <name type="scientific">Daphnia galeata</name>
    <dbReference type="NCBI Taxonomy" id="27404"/>
    <lineage>
        <taxon>Eukaryota</taxon>
        <taxon>Metazoa</taxon>
        <taxon>Ecdysozoa</taxon>
        <taxon>Arthropoda</taxon>
        <taxon>Crustacea</taxon>
        <taxon>Branchiopoda</taxon>
        <taxon>Diplostraca</taxon>
        <taxon>Cladocera</taxon>
        <taxon>Anomopoda</taxon>
        <taxon>Daphniidae</taxon>
        <taxon>Daphnia</taxon>
    </lineage>
</organism>
<feature type="region of interest" description="Disordered" evidence="14">
    <location>
        <begin position="1603"/>
        <end position="1733"/>
    </location>
</feature>
<evidence type="ECO:0000256" key="9">
    <source>
        <dbReference type="ARBA" id="ARBA00023123"/>
    </source>
</evidence>
<dbReference type="Gene3D" id="3.10.20.90">
    <property type="entry name" value="Phosphatidylinositol 3-kinase Catalytic Subunit, Chain A, domain 1"/>
    <property type="match status" value="1"/>
</dbReference>
<keyword evidence="9 13" id="KW-0518">Myosin</keyword>
<feature type="compositionally biased region" description="Polar residues" evidence="14">
    <location>
        <begin position="3005"/>
        <end position="3027"/>
    </location>
</feature>
<evidence type="ECO:0000256" key="4">
    <source>
        <dbReference type="ARBA" id="ARBA00022490"/>
    </source>
</evidence>
<feature type="compositionally biased region" description="Pro residues" evidence="14">
    <location>
        <begin position="2112"/>
        <end position="2124"/>
    </location>
</feature>
<evidence type="ECO:0000313" key="19">
    <source>
        <dbReference type="EMBL" id="CAH0101794.1"/>
    </source>
</evidence>
<comment type="subcellular location">
    <subcellularLocation>
        <location evidence="1">Cytoplasm</location>
    </subcellularLocation>
</comment>
<dbReference type="InterPro" id="IPR036028">
    <property type="entry name" value="SH3-like_dom_sf"/>
</dbReference>
<dbReference type="Gene3D" id="1.20.58.530">
    <property type="match status" value="1"/>
</dbReference>
<feature type="compositionally biased region" description="Polar residues" evidence="14">
    <location>
        <begin position="2690"/>
        <end position="2710"/>
    </location>
</feature>
<feature type="compositionally biased region" description="Low complexity" evidence="14">
    <location>
        <begin position="2725"/>
        <end position="2734"/>
    </location>
</feature>
<dbReference type="InterPro" id="IPR027417">
    <property type="entry name" value="P-loop_NTPase"/>
</dbReference>
<feature type="compositionally biased region" description="Low complexity" evidence="14">
    <location>
        <begin position="1079"/>
        <end position="1100"/>
    </location>
</feature>
<keyword evidence="10 13" id="KW-0505">Motor protein</keyword>
<dbReference type="InterPro" id="IPR059004">
    <property type="entry name" value="MYO15"/>
</dbReference>
<dbReference type="Gene3D" id="1.25.40.530">
    <property type="entry name" value="MyTH4 domain"/>
    <property type="match status" value="2"/>
</dbReference>
<dbReference type="InterPro" id="IPR001452">
    <property type="entry name" value="SH3_domain"/>
</dbReference>
<dbReference type="CDD" id="cd23767">
    <property type="entry name" value="IQCD"/>
    <property type="match status" value="1"/>
</dbReference>
<keyword evidence="4" id="KW-0963">Cytoplasm</keyword>
<dbReference type="SMART" id="SM00295">
    <property type="entry name" value="B41"/>
    <property type="match status" value="1"/>
</dbReference>
<feature type="compositionally biased region" description="Low complexity" evidence="14">
    <location>
        <begin position="162"/>
        <end position="176"/>
    </location>
</feature>
<proteinExistence type="inferred from homology"/>
<feature type="region of interest" description="Disordered" evidence="14">
    <location>
        <begin position="2328"/>
        <end position="2381"/>
    </location>
</feature>
<keyword evidence="7 13" id="KW-0067">ATP-binding</keyword>
<feature type="compositionally biased region" description="Low complexity" evidence="14">
    <location>
        <begin position="2350"/>
        <end position="2359"/>
    </location>
</feature>
<dbReference type="PROSITE" id="PS51016">
    <property type="entry name" value="MYTH4"/>
    <property type="match status" value="2"/>
</dbReference>
<dbReference type="Pfam" id="PF07653">
    <property type="entry name" value="SH3_2"/>
    <property type="match status" value="1"/>
</dbReference>
<dbReference type="GO" id="GO:0016459">
    <property type="term" value="C:myosin complex"/>
    <property type="evidence" value="ECO:0007669"/>
    <property type="project" value="UniProtKB-KW"/>
</dbReference>
<feature type="compositionally biased region" description="Basic residues" evidence="14">
    <location>
        <begin position="125"/>
        <end position="136"/>
    </location>
</feature>
<reference evidence="19" key="1">
    <citation type="submission" date="2021-11" db="EMBL/GenBank/DDBJ databases">
        <authorList>
            <person name="Schell T."/>
        </authorList>
    </citation>
    <scope>NUCLEOTIDE SEQUENCE</scope>
    <source>
        <strain evidence="19">M5</strain>
    </source>
</reference>
<keyword evidence="20" id="KW-1185">Reference proteome</keyword>
<evidence type="ECO:0000256" key="3">
    <source>
        <dbReference type="ARBA" id="ARBA00022443"/>
    </source>
</evidence>
<dbReference type="PANTHER" id="PTHR22692:SF26">
    <property type="entry name" value="SH3 DOMAIN-CONTAINING PROTEIN"/>
    <property type="match status" value="1"/>
</dbReference>
<feature type="region of interest" description="Disordered" evidence="14">
    <location>
        <begin position="1"/>
        <end position="28"/>
    </location>
</feature>
<keyword evidence="5" id="KW-0677">Repeat</keyword>
<evidence type="ECO:0000259" key="18">
    <source>
        <dbReference type="PROSITE" id="PS51456"/>
    </source>
</evidence>
<dbReference type="SUPFAM" id="SSF52540">
    <property type="entry name" value="P-loop containing nucleoside triphosphate hydrolases"/>
    <property type="match status" value="1"/>
</dbReference>
<feature type="compositionally biased region" description="Polar residues" evidence="14">
    <location>
        <begin position="2360"/>
        <end position="2381"/>
    </location>
</feature>
<dbReference type="SMART" id="SM00326">
    <property type="entry name" value="SH3"/>
    <property type="match status" value="1"/>
</dbReference>
<dbReference type="CDD" id="cd11884">
    <property type="entry name" value="SH3_MYO15"/>
    <property type="match status" value="1"/>
</dbReference>
<dbReference type="InterPro" id="IPR001609">
    <property type="entry name" value="Myosin_head_motor_dom-like"/>
</dbReference>
<dbReference type="Gene3D" id="1.20.120.720">
    <property type="entry name" value="Myosin VI head, motor domain, U50 subdomain"/>
    <property type="match status" value="1"/>
</dbReference>
<feature type="domain" description="Myosin motor" evidence="18">
    <location>
        <begin position="286"/>
        <end position="986"/>
    </location>
</feature>
<comment type="caution">
    <text evidence="19">The sequence shown here is derived from an EMBL/GenBank/DDBJ whole genome shotgun (WGS) entry which is preliminary data.</text>
</comment>
<dbReference type="PROSITE" id="PS50002">
    <property type="entry name" value="SH3"/>
    <property type="match status" value="1"/>
</dbReference>
<feature type="compositionally biased region" description="Basic and acidic residues" evidence="14">
    <location>
        <begin position="2053"/>
        <end position="2063"/>
    </location>
</feature>
<feature type="region of interest" description="Disordered" evidence="14">
    <location>
        <begin position="44"/>
        <end position="187"/>
    </location>
</feature>
<dbReference type="InterPro" id="IPR036961">
    <property type="entry name" value="Kinesin_motor_dom_sf"/>
</dbReference>
<evidence type="ECO:0000256" key="8">
    <source>
        <dbReference type="ARBA" id="ARBA00023054"/>
    </source>
</evidence>
<feature type="compositionally biased region" description="Basic residues" evidence="14">
    <location>
        <begin position="3462"/>
        <end position="3471"/>
    </location>
</feature>
<dbReference type="GO" id="GO:0005524">
    <property type="term" value="F:ATP binding"/>
    <property type="evidence" value="ECO:0007669"/>
    <property type="project" value="UniProtKB-UniRule"/>
</dbReference>
<feature type="compositionally biased region" description="Polar residues" evidence="14">
    <location>
        <begin position="1450"/>
        <end position="1459"/>
    </location>
</feature>
<dbReference type="InterPro" id="IPR000857">
    <property type="entry name" value="MyTH4_dom"/>
</dbReference>
<dbReference type="Gene3D" id="2.30.30.40">
    <property type="entry name" value="SH3 Domains"/>
    <property type="match status" value="1"/>
</dbReference>
<feature type="domain" description="SH3" evidence="15">
    <location>
        <begin position="2621"/>
        <end position="2683"/>
    </location>
</feature>
<evidence type="ECO:0000256" key="11">
    <source>
        <dbReference type="ARBA" id="ARBA00023203"/>
    </source>
</evidence>
<feature type="region of interest" description="Disordered" evidence="14">
    <location>
        <begin position="3005"/>
        <end position="3045"/>
    </location>
</feature>
<evidence type="ECO:0000256" key="13">
    <source>
        <dbReference type="PROSITE-ProRule" id="PRU00782"/>
    </source>
</evidence>
<dbReference type="PRINTS" id="PR00193">
    <property type="entry name" value="MYOSINHEAVY"/>
</dbReference>
<dbReference type="InterPro" id="IPR019749">
    <property type="entry name" value="Band_41_domain"/>
</dbReference>
<dbReference type="Pfam" id="PF00063">
    <property type="entry name" value="Myosin_head"/>
    <property type="match status" value="1"/>
</dbReference>
<name>A0A8J2WK62_9CRUS</name>
<dbReference type="GO" id="GO:0005737">
    <property type="term" value="C:cytoplasm"/>
    <property type="evidence" value="ECO:0007669"/>
    <property type="project" value="UniProtKB-SubCell"/>
</dbReference>
<evidence type="ECO:0000256" key="5">
    <source>
        <dbReference type="ARBA" id="ARBA00022737"/>
    </source>
</evidence>